<dbReference type="InterPro" id="IPR042831">
    <property type="entry name" value="Ribosomal_mL40_fung"/>
</dbReference>
<dbReference type="PANTHER" id="PTHR39150:SF1">
    <property type="entry name" value="LARGE RIBOSOMAL SUBUNIT PROTEIN ML40"/>
    <property type="match status" value="1"/>
</dbReference>
<protein>
    <submittedName>
        <fullName evidence="2">Uncharacterized protein</fullName>
    </submittedName>
</protein>
<evidence type="ECO:0000256" key="1">
    <source>
        <dbReference type="SAM" id="MobiDB-lite"/>
    </source>
</evidence>
<reference evidence="3" key="1">
    <citation type="journal article" date="2014" name="Genome Announc.">
        <title>Genome sequence and annotation of Acremonium chrysogenum, producer of the beta-lactam antibiotic cephalosporin C.</title>
        <authorList>
            <person name="Terfehr D."/>
            <person name="Dahlmann T.A."/>
            <person name="Specht T."/>
            <person name="Zadra I."/>
            <person name="Kuernsteiner H."/>
            <person name="Kueck U."/>
        </authorList>
    </citation>
    <scope>NUCLEOTIDE SEQUENCE [LARGE SCALE GENOMIC DNA]</scope>
    <source>
        <strain evidence="3">ATCC 11550 / CBS 779.69 / DSM 880 / IAM 14645 / JCM 23072 / IMI 49137</strain>
    </source>
</reference>
<dbReference type="Gene3D" id="6.10.250.3440">
    <property type="match status" value="1"/>
</dbReference>
<dbReference type="EMBL" id="JPKY01000045">
    <property type="protein sequence ID" value="KFH44599.1"/>
    <property type="molecule type" value="Genomic_DNA"/>
</dbReference>
<evidence type="ECO:0000313" key="2">
    <source>
        <dbReference type="EMBL" id="KFH44599.1"/>
    </source>
</evidence>
<name>A0A086T5G7_HAPC1</name>
<dbReference type="GO" id="GO:0003735">
    <property type="term" value="F:structural constituent of ribosome"/>
    <property type="evidence" value="ECO:0007669"/>
    <property type="project" value="InterPro"/>
</dbReference>
<dbReference type="STRING" id="857340.A0A086T5G7"/>
<sequence>MKGHTSGSSENSGTESEQWGMVSEEAMREVMRLVDIVAREDYVDGVRLGAAILEAADDKPEQTEAQMENSNKVAEAVFRRHLALLEDVDRESKNQGVVTEVELSRLREEDDRLAAQNPEQKCAAPTSLSNGYGTTSKVGTLTLPRIVPIRGSRLVHPTTMALTNSLRWLSARSPSFLDSVRLARQLPTPSTTATTTTAVVTTSSPITTMMPRTTTTSSGGGGARAFSTTAPASKKAGSGGGKQQSSGGQPAKPRKKHQAPRSEFYARVKTLKQNMFAPAPPPLRMARLRHLRHWTIHRAWLLFRRQQREAGEVERARMQAGMYNACEELRKTVGPGDRGEGYLYRVAMEKKGVWGKSGVPIEYARYQTEYAGATPWNHEWTR</sequence>
<feature type="region of interest" description="Disordered" evidence="1">
    <location>
        <begin position="1"/>
        <end position="20"/>
    </location>
</feature>
<gene>
    <name evidence="2" type="ORF">ACRE_045820</name>
</gene>
<feature type="region of interest" description="Disordered" evidence="1">
    <location>
        <begin position="188"/>
        <end position="261"/>
    </location>
</feature>
<proteinExistence type="predicted"/>
<dbReference type="AlphaFoldDB" id="A0A086T5G7"/>
<feature type="compositionally biased region" description="Low complexity" evidence="1">
    <location>
        <begin position="188"/>
        <end position="217"/>
    </location>
</feature>
<comment type="caution">
    <text evidence="2">The sequence shown here is derived from an EMBL/GenBank/DDBJ whole genome shotgun (WGS) entry which is preliminary data.</text>
</comment>
<feature type="compositionally biased region" description="Low complexity" evidence="1">
    <location>
        <begin position="1"/>
        <end position="17"/>
    </location>
</feature>
<keyword evidence="3" id="KW-1185">Reference proteome</keyword>
<dbReference type="GO" id="GO:0032543">
    <property type="term" value="P:mitochondrial translation"/>
    <property type="evidence" value="ECO:0007669"/>
    <property type="project" value="InterPro"/>
</dbReference>
<dbReference type="HOGENOM" id="CLU_723541_0_0_1"/>
<evidence type="ECO:0000313" key="3">
    <source>
        <dbReference type="Proteomes" id="UP000029964"/>
    </source>
</evidence>
<accession>A0A086T5G7</accession>
<organism evidence="2 3">
    <name type="scientific">Hapsidospora chrysogenum (strain ATCC 11550 / CBS 779.69 / DSM 880 / IAM 14645 / JCM 23072 / IMI 49137)</name>
    <name type="common">Acremonium chrysogenum</name>
    <dbReference type="NCBI Taxonomy" id="857340"/>
    <lineage>
        <taxon>Eukaryota</taxon>
        <taxon>Fungi</taxon>
        <taxon>Dikarya</taxon>
        <taxon>Ascomycota</taxon>
        <taxon>Pezizomycotina</taxon>
        <taxon>Sordariomycetes</taxon>
        <taxon>Hypocreomycetidae</taxon>
        <taxon>Hypocreales</taxon>
        <taxon>Bionectriaceae</taxon>
        <taxon>Hapsidospora</taxon>
    </lineage>
</organism>
<dbReference type="Proteomes" id="UP000029964">
    <property type="component" value="Unassembled WGS sequence"/>
</dbReference>
<dbReference type="OrthoDB" id="2098203at2759"/>
<feature type="compositionally biased region" description="Low complexity" evidence="1">
    <location>
        <begin position="224"/>
        <end position="236"/>
    </location>
</feature>
<dbReference type="PANTHER" id="PTHR39150">
    <property type="entry name" value="54S RIBOSOMAL PROTEIN L28, MITOCHONDRIAL"/>
    <property type="match status" value="1"/>
</dbReference>
<dbReference type="GO" id="GO:0005739">
    <property type="term" value="C:mitochondrion"/>
    <property type="evidence" value="ECO:0007669"/>
    <property type="project" value="GOC"/>
</dbReference>